<feature type="compositionally biased region" description="Polar residues" evidence="1">
    <location>
        <begin position="37"/>
        <end position="47"/>
    </location>
</feature>
<evidence type="ECO:0000313" key="3">
    <source>
        <dbReference type="Proteomes" id="UP000664073"/>
    </source>
</evidence>
<sequence>MNTSSFLSSSLSDRQDEEGLEEASMRNALERIGPSSGGRSSARTTPDTTKRRRFVRDGEVPVEKHLLGRATAPRTAASPRLGGSARAVHFSEDDNSELSRVRRNLAEEKLRAEEAERQLNELQATQRGLVTRLGVAETVVRDAQAKLAEREAALAQVGRDLRVLQQTLAEREAEIATLSQQVEKARAATRKAAQTVPDAAQDAAPNAPQAEAAPARPKARRRRTYVLAQDEAESEGPSPVKWWKD</sequence>
<dbReference type="RefSeq" id="WP_207844212.1">
    <property type="nucleotide sequence ID" value="NZ_JAFVMH010000001.1"/>
</dbReference>
<evidence type="ECO:0000313" key="2">
    <source>
        <dbReference type="EMBL" id="MBO1323723.1"/>
    </source>
</evidence>
<evidence type="ECO:0000256" key="1">
    <source>
        <dbReference type="SAM" id="MobiDB-lite"/>
    </source>
</evidence>
<feature type="compositionally biased region" description="Low complexity" evidence="1">
    <location>
        <begin position="190"/>
        <end position="216"/>
    </location>
</feature>
<gene>
    <name evidence="2" type="ORF">J2D77_00955</name>
</gene>
<feature type="compositionally biased region" description="Basic and acidic residues" evidence="1">
    <location>
        <begin position="55"/>
        <end position="66"/>
    </location>
</feature>
<name>A0A939KKZ1_9PROT</name>
<comment type="caution">
    <text evidence="2">The sequence shown here is derived from an EMBL/GenBank/DDBJ whole genome shotgun (WGS) entry which is preliminary data.</text>
</comment>
<dbReference type="Proteomes" id="UP000664073">
    <property type="component" value="Unassembled WGS sequence"/>
</dbReference>
<dbReference type="AlphaFoldDB" id="A0A939KKZ1"/>
<feature type="compositionally biased region" description="Low complexity" evidence="1">
    <location>
        <begin position="69"/>
        <end position="80"/>
    </location>
</feature>
<proteinExistence type="predicted"/>
<organism evidence="2 3">
    <name type="scientific">Acetobacter garciniae</name>
    <dbReference type="NCBI Taxonomy" id="2817435"/>
    <lineage>
        <taxon>Bacteria</taxon>
        <taxon>Pseudomonadati</taxon>
        <taxon>Pseudomonadota</taxon>
        <taxon>Alphaproteobacteria</taxon>
        <taxon>Acetobacterales</taxon>
        <taxon>Acetobacteraceae</taxon>
        <taxon>Acetobacter</taxon>
    </lineage>
</organism>
<accession>A0A939KKZ1</accession>
<feature type="region of interest" description="Disordered" evidence="1">
    <location>
        <begin position="187"/>
        <end position="245"/>
    </location>
</feature>
<feature type="region of interest" description="Disordered" evidence="1">
    <location>
        <begin position="1"/>
        <end position="89"/>
    </location>
</feature>
<protein>
    <submittedName>
        <fullName evidence="2">Uncharacterized protein</fullName>
    </submittedName>
</protein>
<dbReference type="EMBL" id="JAFVMH010000001">
    <property type="protein sequence ID" value="MBO1323723.1"/>
    <property type="molecule type" value="Genomic_DNA"/>
</dbReference>
<keyword evidence="3" id="KW-1185">Reference proteome</keyword>
<reference evidence="2" key="1">
    <citation type="submission" date="2021-03" db="EMBL/GenBank/DDBJ databases">
        <title>The complete genome sequence of Acetobacter sp. TBRC 12339.</title>
        <authorList>
            <person name="Charoenyingcharoen P."/>
            <person name="Yukphan P."/>
        </authorList>
    </citation>
    <scope>NUCLEOTIDE SEQUENCE</scope>
    <source>
        <strain evidence="2">TBRC 12339</strain>
    </source>
</reference>
<feature type="compositionally biased region" description="Low complexity" evidence="1">
    <location>
        <begin position="1"/>
        <end position="12"/>
    </location>
</feature>